<evidence type="ECO:0000259" key="1">
    <source>
        <dbReference type="Pfam" id="PF01609"/>
    </source>
</evidence>
<name>A0A174GPE2_9FIRM</name>
<dbReference type="PANTHER" id="PTHR34614:SF2">
    <property type="entry name" value="TRANSPOSASE IS4-LIKE DOMAIN-CONTAINING PROTEIN"/>
    <property type="match status" value="1"/>
</dbReference>
<dbReference type="eggNOG" id="COG5421">
    <property type="taxonomic scope" value="Bacteria"/>
</dbReference>
<dbReference type="InterPro" id="IPR002559">
    <property type="entry name" value="Transposase_11"/>
</dbReference>
<sequence length="564" mass="66113">MYLDFLVKVPTVKGKITRRKKSNVVYIEYEYDRVYDPSRKYTFLKRVTIGKLSDTDPELMKPNQNFLKYFPDAELPESKNRTSRSSCLRVGTYFVLRKIIEECSLNDILGKYFGSRDMGLFLDLAVYSIIAENNAAQYYPDYTYNHPLFTEKMKQYSDSTVLDFLNSVTDDQSTGFLNTWNESRNYHEKIYISYDSTNKNCQAGDIKMVEFGHPKVDMGEPVFNYAVAYDTHNQEPLFYEKYPGSMNDISQLQFMLDKASGYGYKKIGFILDRGYFSCENIQYMDKCGYSFVIMVKGMSALVNELILENKGTFENKRVNNIYEYGVYGKTIRHKLYASDKKERYFHLYHSISKESAERIEIENRINQMTQYLKKYQNKVKEFGPGFEKYFNLYYDEKSQAFILPEERCSVVERELDLAGYFCIVTSEKMSAKEAIELYKSRDVSEKLFRGDKSYLGNKSIRVYSEESARAKIFVEFVAMIVRCKMYIKLKEEMKKLDKKLNYMTVPAAIKELEKIEMVRQLDNIYRLDHAVTANQKVILKAFGLDANSIKYFASELSKELKEAE</sequence>
<dbReference type="Proteomes" id="UP000095431">
    <property type="component" value="Unassembled WGS sequence"/>
</dbReference>
<dbReference type="SUPFAM" id="SSF53098">
    <property type="entry name" value="Ribonuclease H-like"/>
    <property type="match status" value="1"/>
</dbReference>
<organism evidence="2 3">
    <name type="scientific">Blautia wexlerae</name>
    <dbReference type="NCBI Taxonomy" id="418240"/>
    <lineage>
        <taxon>Bacteria</taxon>
        <taxon>Bacillati</taxon>
        <taxon>Bacillota</taxon>
        <taxon>Clostridia</taxon>
        <taxon>Lachnospirales</taxon>
        <taxon>Lachnospiraceae</taxon>
        <taxon>Blautia</taxon>
    </lineage>
</organism>
<dbReference type="PANTHER" id="PTHR34614">
    <property type="match status" value="1"/>
</dbReference>
<feature type="domain" description="Transposase IS4-like" evidence="1">
    <location>
        <begin position="219"/>
        <end position="478"/>
    </location>
</feature>
<gene>
    <name evidence="2" type="ORF">ERS852478_03443</name>
</gene>
<dbReference type="AlphaFoldDB" id="A0A174GPE2"/>
<reference evidence="2 3" key="1">
    <citation type="submission" date="2015-09" db="EMBL/GenBank/DDBJ databases">
        <authorList>
            <consortium name="Pathogen Informatics"/>
        </authorList>
    </citation>
    <scope>NUCLEOTIDE SEQUENCE [LARGE SCALE GENOMIC DNA]</scope>
    <source>
        <strain evidence="2 3">2789STDY5834863</strain>
    </source>
</reference>
<dbReference type="Pfam" id="PF01609">
    <property type="entry name" value="DDE_Tnp_1"/>
    <property type="match status" value="1"/>
</dbReference>
<dbReference type="InterPro" id="IPR012337">
    <property type="entry name" value="RNaseH-like_sf"/>
</dbReference>
<dbReference type="GO" id="GO:0003677">
    <property type="term" value="F:DNA binding"/>
    <property type="evidence" value="ECO:0007669"/>
    <property type="project" value="InterPro"/>
</dbReference>
<dbReference type="GO" id="GO:0004803">
    <property type="term" value="F:transposase activity"/>
    <property type="evidence" value="ECO:0007669"/>
    <property type="project" value="InterPro"/>
</dbReference>
<evidence type="ECO:0000313" key="3">
    <source>
        <dbReference type="Proteomes" id="UP000095431"/>
    </source>
</evidence>
<accession>A0A174GPE2</accession>
<dbReference type="EMBL" id="CYZN01000034">
    <property type="protein sequence ID" value="CUO64444.1"/>
    <property type="molecule type" value="Genomic_DNA"/>
</dbReference>
<protein>
    <submittedName>
        <fullName evidence="2">Transposase</fullName>
    </submittedName>
</protein>
<dbReference type="GO" id="GO:0006313">
    <property type="term" value="P:DNA transposition"/>
    <property type="evidence" value="ECO:0007669"/>
    <property type="project" value="InterPro"/>
</dbReference>
<evidence type="ECO:0000313" key="2">
    <source>
        <dbReference type="EMBL" id="CUO64444.1"/>
    </source>
</evidence>
<proteinExistence type="predicted"/>
<dbReference type="RefSeq" id="WP_055201405.1">
    <property type="nucleotide sequence ID" value="NZ_BTHH01000033.1"/>
</dbReference>